<comment type="caution">
    <text evidence="3">The sequence shown here is derived from an EMBL/GenBank/DDBJ whole genome shotgun (WGS) entry which is preliminary data.</text>
</comment>
<dbReference type="EMBL" id="JBBXMP010000259">
    <property type="protein sequence ID" value="KAL0058968.1"/>
    <property type="molecule type" value="Genomic_DNA"/>
</dbReference>
<dbReference type="InterPro" id="IPR050626">
    <property type="entry name" value="Peptidase_M16"/>
</dbReference>
<keyword evidence="1" id="KW-0479">Metal-binding</keyword>
<dbReference type="EC" id="3.4.24.56" evidence="3"/>
<dbReference type="PANTHER" id="PTHR43690">
    <property type="entry name" value="NARDILYSIN"/>
    <property type="match status" value="1"/>
</dbReference>
<keyword evidence="3" id="KW-0645">Protease</keyword>
<evidence type="ECO:0000256" key="2">
    <source>
        <dbReference type="SAM" id="MobiDB-lite"/>
    </source>
</evidence>
<sequence>MEVFTEQKAGLVKKWTEKHKNLYEEAPAYWGFIDNGTLDFYQHENDAKELVDVTKEEVMECFMRTVHPSSKTRSKLSVHIHAANGKESNSEEPVQGPVYIEDLDAFRKSLERSQKYPPAVSWDDVPDSQRSLL</sequence>
<proteinExistence type="predicted"/>
<dbReference type="InterPro" id="IPR011249">
    <property type="entry name" value="Metalloenz_LuxS/M16"/>
</dbReference>
<evidence type="ECO:0000256" key="1">
    <source>
        <dbReference type="ARBA" id="ARBA00022723"/>
    </source>
</evidence>
<feature type="region of interest" description="Disordered" evidence="2">
    <location>
        <begin position="114"/>
        <end position="133"/>
    </location>
</feature>
<protein>
    <submittedName>
        <fullName evidence="3">Metalloprotease</fullName>
        <ecNumber evidence="3">3.4.24.56</ecNumber>
    </submittedName>
</protein>
<accession>A0ABR2ZDW6</accession>
<feature type="region of interest" description="Disordered" evidence="2">
    <location>
        <begin position="73"/>
        <end position="97"/>
    </location>
</feature>
<name>A0ABR2ZDW6_9AGAR</name>
<dbReference type="Gene3D" id="3.30.830.10">
    <property type="entry name" value="Metalloenzyme, LuxS/M16 peptidase-like"/>
    <property type="match status" value="1"/>
</dbReference>
<evidence type="ECO:0000313" key="3">
    <source>
        <dbReference type="EMBL" id="KAL0058968.1"/>
    </source>
</evidence>
<dbReference type="PANTHER" id="PTHR43690:SF18">
    <property type="entry name" value="INSULIN-DEGRADING ENZYME-RELATED"/>
    <property type="match status" value="1"/>
</dbReference>
<evidence type="ECO:0000313" key="4">
    <source>
        <dbReference type="Proteomes" id="UP001437256"/>
    </source>
</evidence>
<dbReference type="GO" id="GO:0004222">
    <property type="term" value="F:metalloendopeptidase activity"/>
    <property type="evidence" value="ECO:0007669"/>
    <property type="project" value="UniProtKB-EC"/>
</dbReference>
<keyword evidence="4" id="KW-1185">Reference proteome</keyword>
<keyword evidence="3" id="KW-0378">Hydrolase</keyword>
<gene>
    <name evidence="3" type="primary">STE23_3</name>
    <name evidence="3" type="ORF">AAF712_014305</name>
</gene>
<dbReference type="Proteomes" id="UP001437256">
    <property type="component" value="Unassembled WGS sequence"/>
</dbReference>
<dbReference type="SUPFAM" id="SSF63411">
    <property type="entry name" value="LuxS/MPP-like metallohydrolase"/>
    <property type="match status" value="1"/>
</dbReference>
<reference evidence="3 4" key="1">
    <citation type="submission" date="2024-05" db="EMBL/GenBank/DDBJ databases">
        <title>A draft genome resource for the thread blight pathogen Marasmius tenuissimus strain MS-2.</title>
        <authorList>
            <person name="Yulfo-Soto G.E."/>
            <person name="Baruah I.K."/>
            <person name="Amoako-Attah I."/>
            <person name="Bukari Y."/>
            <person name="Meinhardt L.W."/>
            <person name="Bailey B.A."/>
            <person name="Cohen S.P."/>
        </authorList>
    </citation>
    <scope>NUCLEOTIDE SEQUENCE [LARGE SCALE GENOMIC DNA]</scope>
    <source>
        <strain evidence="3 4">MS-2</strain>
    </source>
</reference>
<organism evidence="3 4">
    <name type="scientific">Marasmius tenuissimus</name>
    <dbReference type="NCBI Taxonomy" id="585030"/>
    <lineage>
        <taxon>Eukaryota</taxon>
        <taxon>Fungi</taxon>
        <taxon>Dikarya</taxon>
        <taxon>Basidiomycota</taxon>
        <taxon>Agaricomycotina</taxon>
        <taxon>Agaricomycetes</taxon>
        <taxon>Agaricomycetidae</taxon>
        <taxon>Agaricales</taxon>
        <taxon>Marasmiineae</taxon>
        <taxon>Marasmiaceae</taxon>
        <taxon>Marasmius</taxon>
    </lineage>
</organism>
<keyword evidence="3" id="KW-0482">Metalloprotease</keyword>